<keyword evidence="2" id="KW-0813">Transport</keyword>
<dbReference type="OrthoDB" id="4888770at2759"/>
<dbReference type="GO" id="GO:0005886">
    <property type="term" value="C:plasma membrane"/>
    <property type="evidence" value="ECO:0007669"/>
    <property type="project" value="TreeGrafter"/>
</dbReference>
<reference evidence="8 9" key="1">
    <citation type="submission" date="2017-02" db="EMBL/GenBank/DDBJ databases">
        <title>Genomes of Trichoderma spp. with biocontrol activity.</title>
        <authorList>
            <person name="Gardiner D."/>
            <person name="Kazan K."/>
            <person name="Vos C."/>
            <person name="Harvey P."/>
        </authorList>
    </citation>
    <scope>NUCLEOTIDE SEQUENCE [LARGE SCALE GENOMIC DNA]</scope>
    <source>
        <strain evidence="8 9">A5MH</strain>
    </source>
</reference>
<protein>
    <recommendedName>
        <fullName evidence="10">Major facilitator superfamily (MFS) profile domain-containing protein</fullName>
    </recommendedName>
</protein>
<dbReference type="AlphaFoldDB" id="A0A2K0SXK6"/>
<evidence type="ECO:0000256" key="1">
    <source>
        <dbReference type="ARBA" id="ARBA00004141"/>
    </source>
</evidence>
<evidence type="ECO:0000256" key="5">
    <source>
        <dbReference type="ARBA" id="ARBA00023136"/>
    </source>
</evidence>
<accession>A0A2K0SXK6</accession>
<feature type="transmembrane region" description="Helical" evidence="7">
    <location>
        <begin position="145"/>
        <end position="169"/>
    </location>
</feature>
<keyword evidence="5 7" id="KW-0472">Membrane</keyword>
<gene>
    <name evidence="8" type="ORF">TGAMA5MH_10103</name>
</gene>
<feature type="region of interest" description="Disordered" evidence="6">
    <location>
        <begin position="39"/>
        <end position="63"/>
    </location>
</feature>
<dbReference type="InterPro" id="IPR036259">
    <property type="entry name" value="MFS_trans_sf"/>
</dbReference>
<feature type="transmembrane region" description="Helical" evidence="7">
    <location>
        <begin position="105"/>
        <end position="125"/>
    </location>
</feature>
<evidence type="ECO:0000313" key="9">
    <source>
        <dbReference type="Proteomes" id="UP000236546"/>
    </source>
</evidence>
<evidence type="ECO:0000256" key="7">
    <source>
        <dbReference type="SAM" id="Phobius"/>
    </source>
</evidence>
<evidence type="ECO:0000313" key="8">
    <source>
        <dbReference type="EMBL" id="PNP38004.1"/>
    </source>
</evidence>
<comment type="caution">
    <text evidence="8">The sequence shown here is derived from an EMBL/GenBank/DDBJ whole genome shotgun (WGS) entry which is preliminary data.</text>
</comment>
<dbReference type="Proteomes" id="UP000236546">
    <property type="component" value="Unassembled WGS sequence"/>
</dbReference>
<dbReference type="PANTHER" id="PTHR23502:SF132">
    <property type="entry name" value="POLYAMINE TRANSPORTER 2-RELATED"/>
    <property type="match status" value="1"/>
</dbReference>
<evidence type="ECO:0000256" key="3">
    <source>
        <dbReference type="ARBA" id="ARBA00022692"/>
    </source>
</evidence>
<comment type="subcellular location">
    <subcellularLocation>
        <location evidence="1">Membrane</location>
        <topology evidence="1">Multi-pass membrane protein</topology>
    </subcellularLocation>
</comment>
<keyword evidence="4 7" id="KW-1133">Transmembrane helix</keyword>
<dbReference type="GO" id="GO:0022857">
    <property type="term" value="F:transmembrane transporter activity"/>
    <property type="evidence" value="ECO:0007669"/>
    <property type="project" value="TreeGrafter"/>
</dbReference>
<sequence>MANPILKDHVAIAAAPTQLPMESEKAQSGLHVAHSRIVLTPHPSDDPRDPLAECSPPSAWPASAASPASHITARDWPALDSLSSAPTAIAYQNSSANAGMITGGIFFYVLSFIIGRPFIFFWPLIGLMGSDLWSSYMTKADQLDIFIVSRGFAGFFGNAVGVLGPHMLIDMLFLHQRGRAFTIFHVYFDFGTSASPCLCSFVVQGAGNVQ</sequence>
<evidence type="ECO:0008006" key="10">
    <source>
        <dbReference type="Google" id="ProtNLM"/>
    </source>
</evidence>
<dbReference type="EMBL" id="MTYH01000115">
    <property type="protein sequence ID" value="PNP38004.1"/>
    <property type="molecule type" value="Genomic_DNA"/>
</dbReference>
<organism evidence="8 9">
    <name type="scientific">Trichoderma gamsii</name>
    <dbReference type="NCBI Taxonomy" id="398673"/>
    <lineage>
        <taxon>Eukaryota</taxon>
        <taxon>Fungi</taxon>
        <taxon>Dikarya</taxon>
        <taxon>Ascomycota</taxon>
        <taxon>Pezizomycotina</taxon>
        <taxon>Sordariomycetes</taxon>
        <taxon>Hypocreomycetidae</taxon>
        <taxon>Hypocreales</taxon>
        <taxon>Hypocreaceae</taxon>
        <taxon>Trichoderma</taxon>
    </lineage>
</organism>
<keyword evidence="3 7" id="KW-0812">Transmembrane</keyword>
<proteinExistence type="predicted"/>
<dbReference type="SUPFAM" id="SSF103473">
    <property type="entry name" value="MFS general substrate transporter"/>
    <property type="match status" value="1"/>
</dbReference>
<name>A0A2K0SXK6_9HYPO</name>
<dbReference type="PANTHER" id="PTHR23502">
    <property type="entry name" value="MAJOR FACILITATOR SUPERFAMILY"/>
    <property type="match status" value="1"/>
</dbReference>
<evidence type="ECO:0000256" key="2">
    <source>
        <dbReference type="ARBA" id="ARBA00022448"/>
    </source>
</evidence>
<evidence type="ECO:0000256" key="4">
    <source>
        <dbReference type="ARBA" id="ARBA00022989"/>
    </source>
</evidence>
<dbReference type="Gene3D" id="1.20.1250.20">
    <property type="entry name" value="MFS general substrate transporter like domains"/>
    <property type="match status" value="1"/>
</dbReference>
<evidence type="ECO:0000256" key="6">
    <source>
        <dbReference type="SAM" id="MobiDB-lite"/>
    </source>
</evidence>